<comment type="caution">
    <text evidence="1">The sequence shown here is derived from an EMBL/GenBank/DDBJ whole genome shotgun (WGS) entry which is preliminary data.</text>
</comment>
<sequence>MLHSSQRFYFAVTAVTHDSTGSMSTLLQRQQANLVCIGKPCFFAADGAHANALIDIVRTIFNDAVF</sequence>
<dbReference type="AlphaFoldDB" id="A0A645J7F3"/>
<dbReference type="EMBL" id="VSSQ01133893">
    <property type="protein sequence ID" value="MPN59645.1"/>
    <property type="molecule type" value="Genomic_DNA"/>
</dbReference>
<evidence type="ECO:0000313" key="1">
    <source>
        <dbReference type="EMBL" id="MPN59645.1"/>
    </source>
</evidence>
<name>A0A645J7F3_9ZZZZ</name>
<accession>A0A645J7F3</accession>
<gene>
    <name evidence="1" type="ORF">SDC9_207366</name>
</gene>
<reference evidence="1" key="1">
    <citation type="submission" date="2019-08" db="EMBL/GenBank/DDBJ databases">
        <authorList>
            <person name="Kucharzyk K."/>
            <person name="Murdoch R.W."/>
            <person name="Higgins S."/>
            <person name="Loffler F."/>
        </authorList>
    </citation>
    <scope>NUCLEOTIDE SEQUENCE</scope>
</reference>
<organism evidence="1">
    <name type="scientific">bioreactor metagenome</name>
    <dbReference type="NCBI Taxonomy" id="1076179"/>
    <lineage>
        <taxon>unclassified sequences</taxon>
        <taxon>metagenomes</taxon>
        <taxon>ecological metagenomes</taxon>
    </lineage>
</organism>
<protein>
    <submittedName>
        <fullName evidence="1">Uncharacterized protein</fullName>
    </submittedName>
</protein>
<proteinExistence type="predicted"/>